<evidence type="ECO:0000313" key="3">
    <source>
        <dbReference type="Proteomes" id="UP000002316"/>
    </source>
</evidence>
<feature type="region of interest" description="Disordered" evidence="1">
    <location>
        <begin position="90"/>
        <end position="112"/>
    </location>
</feature>
<evidence type="ECO:0000256" key="1">
    <source>
        <dbReference type="SAM" id="MobiDB-lite"/>
    </source>
</evidence>
<dbReference type="Proteomes" id="UP000002316">
    <property type="component" value="Chromosome 8"/>
</dbReference>
<dbReference type="AlphaFoldDB" id="C9ZWH9"/>
<reference evidence="3" key="1">
    <citation type="journal article" date="2010" name="PLoS Negl. Trop. Dis.">
        <title>The genome sequence of Trypanosoma brucei gambiense, causative agent of chronic human african trypanosomiasis.</title>
        <authorList>
            <person name="Jackson A.P."/>
            <person name="Sanders M."/>
            <person name="Berry A."/>
            <person name="McQuillan J."/>
            <person name="Aslett M.A."/>
            <person name="Quail M.A."/>
            <person name="Chukualim B."/>
            <person name="Capewell P."/>
            <person name="MacLeod A."/>
            <person name="Melville S.E."/>
            <person name="Gibson W."/>
            <person name="Barry J.D."/>
            <person name="Berriman M."/>
            <person name="Hertz-Fowler C."/>
        </authorList>
    </citation>
    <scope>NUCLEOTIDE SEQUENCE [LARGE SCALE GENOMIC DNA]</scope>
    <source>
        <strain evidence="3">MHOM/CI/86/DAL972</strain>
    </source>
</reference>
<accession>C9ZWH9</accession>
<name>C9ZWH9_TRYB9</name>
<dbReference type="KEGG" id="tbg:TbgDal_VIII7120"/>
<feature type="compositionally biased region" description="Low complexity" evidence="1">
    <location>
        <begin position="93"/>
        <end position="106"/>
    </location>
</feature>
<proteinExistence type="predicted"/>
<organism evidence="2 3">
    <name type="scientific">Trypanosoma brucei gambiense (strain MHOM/CI/86/DAL972)</name>
    <dbReference type="NCBI Taxonomy" id="679716"/>
    <lineage>
        <taxon>Eukaryota</taxon>
        <taxon>Discoba</taxon>
        <taxon>Euglenozoa</taxon>
        <taxon>Kinetoplastea</taxon>
        <taxon>Metakinetoplastina</taxon>
        <taxon>Trypanosomatida</taxon>
        <taxon>Trypanosomatidae</taxon>
        <taxon>Trypanosoma</taxon>
    </lineage>
</organism>
<evidence type="ECO:0000313" key="2">
    <source>
        <dbReference type="EMBL" id="CBH13768.1"/>
    </source>
</evidence>
<dbReference type="GeneID" id="23863943"/>
<sequence>MPLHIIQGYNSRVKAPCDQYDWGFKKNYLHHVLIVFQDAKHNRLTMVRFAPTDAMRLLTVATAGCVDGDLVVCIEVSRLDAATFSNGIRFPENVSQSSNSSKGGKQANASEQ</sequence>
<dbReference type="EMBL" id="FN554971">
    <property type="protein sequence ID" value="CBH13768.1"/>
    <property type="molecule type" value="Genomic_DNA"/>
</dbReference>
<dbReference type="RefSeq" id="XP_011776044.1">
    <property type="nucleotide sequence ID" value="XM_011777742.1"/>
</dbReference>
<protein>
    <submittedName>
        <fullName evidence="2">Uncharacterized protein</fullName>
    </submittedName>
</protein>
<gene>
    <name evidence="2" type="ORF">TbgDal_VIII7120</name>
</gene>